<proteinExistence type="predicted"/>
<evidence type="ECO:0000259" key="2">
    <source>
        <dbReference type="PROSITE" id="PS50894"/>
    </source>
</evidence>
<dbReference type="InterPro" id="IPR008207">
    <property type="entry name" value="Sig_transdc_His_kin_Hpt_dom"/>
</dbReference>
<dbReference type="OrthoDB" id="5458716at2"/>
<dbReference type="Proteomes" id="UP000293296">
    <property type="component" value="Chromosome"/>
</dbReference>
<dbReference type="EMBL" id="CP026538">
    <property type="protein sequence ID" value="QAZ67738.1"/>
    <property type="molecule type" value="Genomic_DNA"/>
</dbReference>
<dbReference type="KEGG" id="dcb:C3Y92_11090"/>
<reference evidence="3 4" key="1">
    <citation type="submission" date="2018-02" db="EMBL/GenBank/DDBJ databases">
        <title>Genome sequence of Desulfovibrio carbinolicus DSM 3852.</title>
        <authorList>
            <person name="Wilbanks E."/>
            <person name="Skennerton C.T."/>
            <person name="Orphan V.J."/>
        </authorList>
    </citation>
    <scope>NUCLEOTIDE SEQUENCE [LARGE SCALE GENOMIC DNA]</scope>
    <source>
        <strain evidence="3 4">DSM 3852</strain>
    </source>
</reference>
<sequence length="126" mass="13407">MTFMAADEEHGETAARRPATFDPEAARRHMGVDADGFRRVFDCIWDEVSRRRSLLDAAYASGDLEGVALQAHTIKSSAASIGAEALSRAAAAVETAARQQTAEALALAIGRFNAARETLSRLAGIC</sequence>
<dbReference type="Pfam" id="PF01627">
    <property type="entry name" value="Hpt"/>
    <property type="match status" value="1"/>
</dbReference>
<dbReference type="SUPFAM" id="SSF47226">
    <property type="entry name" value="Histidine-containing phosphotransfer domain, HPT domain"/>
    <property type="match status" value="1"/>
</dbReference>
<dbReference type="InterPro" id="IPR036641">
    <property type="entry name" value="HPT_dom_sf"/>
</dbReference>
<evidence type="ECO:0000313" key="3">
    <source>
        <dbReference type="EMBL" id="QAZ67738.1"/>
    </source>
</evidence>
<evidence type="ECO:0000256" key="1">
    <source>
        <dbReference type="PROSITE-ProRule" id="PRU00110"/>
    </source>
</evidence>
<protein>
    <submittedName>
        <fullName evidence="3">Histidine kinase</fullName>
    </submittedName>
</protein>
<dbReference type="AlphaFoldDB" id="A0A4P6HR51"/>
<dbReference type="GO" id="GO:0004672">
    <property type="term" value="F:protein kinase activity"/>
    <property type="evidence" value="ECO:0007669"/>
    <property type="project" value="UniProtKB-ARBA"/>
</dbReference>
<evidence type="ECO:0000313" key="4">
    <source>
        <dbReference type="Proteomes" id="UP000293296"/>
    </source>
</evidence>
<accession>A0A4P6HR51</accession>
<gene>
    <name evidence="3" type="ORF">C3Y92_11090</name>
</gene>
<keyword evidence="3" id="KW-0808">Transferase</keyword>
<dbReference type="PROSITE" id="PS50894">
    <property type="entry name" value="HPT"/>
    <property type="match status" value="1"/>
</dbReference>
<keyword evidence="1" id="KW-0597">Phosphoprotein</keyword>
<keyword evidence="3" id="KW-0418">Kinase</keyword>
<name>A0A4P6HR51_9BACT</name>
<organism evidence="3 4">
    <name type="scientific">Solidesulfovibrio carbinolicus</name>
    <dbReference type="NCBI Taxonomy" id="296842"/>
    <lineage>
        <taxon>Bacteria</taxon>
        <taxon>Pseudomonadati</taxon>
        <taxon>Thermodesulfobacteriota</taxon>
        <taxon>Desulfovibrionia</taxon>
        <taxon>Desulfovibrionales</taxon>
        <taxon>Desulfovibrionaceae</taxon>
        <taxon>Solidesulfovibrio</taxon>
    </lineage>
</organism>
<feature type="domain" description="HPt" evidence="2">
    <location>
        <begin position="33"/>
        <end position="126"/>
    </location>
</feature>
<dbReference type="Gene3D" id="1.20.120.160">
    <property type="entry name" value="HPT domain"/>
    <property type="match status" value="1"/>
</dbReference>
<dbReference type="GO" id="GO:0000160">
    <property type="term" value="P:phosphorelay signal transduction system"/>
    <property type="evidence" value="ECO:0007669"/>
    <property type="project" value="InterPro"/>
</dbReference>
<feature type="modified residue" description="Phosphohistidine" evidence="1">
    <location>
        <position position="72"/>
    </location>
</feature>
<keyword evidence="4" id="KW-1185">Reference proteome</keyword>